<keyword evidence="6" id="KW-0805">Transcription regulation</keyword>
<dbReference type="STRING" id="215250.A0A316YGI0"/>
<proteinExistence type="inferred from homology"/>
<dbReference type="GO" id="GO:0001006">
    <property type="term" value="F:RNA polymerase III type 3 promoter sequence-specific DNA binding"/>
    <property type="evidence" value="ECO:0007669"/>
    <property type="project" value="TreeGrafter"/>
</dbReference>
<dbReference type="GO" id="GO:0000126">
    <property type="term" value="C:transcription factor TFIIIB complex"/>
    <property type="evidence" value="ECO:0007669"/>
    <property type="project" value="TreeGrafter"/>
</dbReference>
<keyword evidence="3" id="KW-0479">Metal-binding</keyword>
<feature type="compositionally biased region" description="Basic and acidic residues" evidence="11">
    <location>
        <begin position="426"/>
        <end position="443"/>
    </location>
</feature>
<evidence type="ECO:0000256" key="7">
    <source>
        <dbReference type="ARBA" id="ARBA00023159"/>
    </source>
</evidence>
<dbReference type="Pfam" id="PF00382">
    <property type="entry name" value="TFIIB"/>
    <property type="match status" value="2"/>
</dbReference>
<evidence type="ECO:0000259" key="13">
    <source>
        <dbReference type="Pfam" id="PF07741"/>
    </source>
</evidence>
<dbReference type="Gene3D" id="1.10.472.10">
    <property type="entry name" value="Cyclin-like"/>
    <property type="match status" value="2"/>
</dbReference>
<evidence type="ECO:0000259" key="12">
    <source>
        <dbReference type="Pfam" id="PF00382"/>
    </source>
</evidence>
<dbReference type="AlphaFoldDB" id="A0A316YGI0"/>
<keyword evidence="8" id="KW-0804">Transcription</keyword>
<dbReference type="GO" id="GO:0008270">
    <property type="term" value="F:zinc ion binding"/>
    <property type="evidence" value="ECO:0007669"/>
    <property type="project" value="UniProtKB-KW"/>
</dbReference>
<gene>
    <name evidence="15" type="ORF">FA10DRAFT_167974</name>
</gene>
<evidence type="ECO:0000256" key="4">
    <source>
        <dbReference type="ARBA" id="ARBA00022771"/>
    </source>
</evidence>
<feature type="domain" description="Brf1 TBP-binding" evidence="13">
    <location>
        <begin position="532"/>
        <end position="639"/>
    </location>
</feature>
<feature type="region of interest" description="Disordered" evidence="11">
    <location>
        <begin position="573"/>
        <end position="619"/>
    </location>
</feature>
<keyword evidence="16" id="KW-1185">Reference proteome</keyword>
<dbReference type="PANTHER" id="PTHR11618">
    <property type="entry name" value="TRANSCRIPTION INITIATION FACTOR IIB-RELATED"/>
    <property type="match status" value="1"/>
</dbReference>
<feature type="region of interest" description="Disordered" evidence="11">
    <location>
        <begin position="636"/>
        <end position="719"/>
    </location>
</feature>
<dbReference type="EMBL" id="KZ819638">
    <property type="protein sequence ID" value="PWN88630.1"/>
    <property type="molecule type" value="Genomic_DNA"/>
</dbReference>
<keyword evidence="5" id="KW-0862">Zinc</keyword>
<dbReference type="GO" id="GO:0070897">
    <property type="term" value="P:transcription preinitiation complex assembly"/>
    <property type="evidence" value="ECO:0007669"/>
    <property type="project" value="InterPro"/>
</dbReference>
<dbReference type="SUPFAM" id="SSF47954">
    <property type="entry name" value="Cyclin-like"/>
    <property type="match status" value="2"/>
</dbReference>
<dbReference type="GO" id="GO:0097550">
    <property type="term" value="C:transcription preinitiation complex"/>
    <property type="evidence" value="ECO:0007669"/>
    <property type="project" value="TreeGrafter"/>
</dbReference>
<dbReference type="Proteomes" id="UP000245768">
    <property type="component" value="Unassembled WGS sequence"/>
</dbReference>
<evidence type="ECO:0000259" key="14">
    <source>
        <dbReference type="Pfam" id="PF08271"/>
    </source>
</evidence>
<dbReference type="GeneID" id="37040119"/>
<dbReference type="InParanoid" id="A0A316YGI0"/>
<name>A0A316YGI0_9BASI</name>
<dbReference type="InterPro" id="IPR036915">
    <property type="entry name" value="Cyclin-like_sf"/>
</dbReference>
<dbReference type="GO" id="GO:0017025">
    <property type="term" value="F:TBP-class protein binding"/>
    <property type="evidence" value="ECO:0007669"/>
    <property type="project" value="InterPro"/>
</dbReference>
<accession>A0A316YGI0</accession>
<feature type="compositionally biased region" description="Pro residues" evidence="11">
    <location>
        <begin position="506"/>
        <end position="515"/>
    </location>
</feature>
<dbReference type="Gene3D" id="1.20.5.650">
    <property type="entry name" value="Single helix bin"/>
    <property type="match status" value="1"/>
</dbReference>
<dbReference type="PRINTS" id="PR00685">
    <property type="entry name" value="TIFACTORIIB"/>
</dbReference>
<reference evidence="15" key="1">
    <citation type="journal article" date="2018" name="Mol. Biol. Evol.">
        <title>Broad Genomic Sampling Reveals a Smut Pathogenic Ancestry of the Fungal Clade Ustilaginomycotina.</title>
        <authorList>
            <person name="Kijpornyongpan T."/>
            <person name="Mondo S.J."/>
            <person name="Barry K."/>
            <person name="Sandor L."/>
            <person name="Lee J."/>
            <person name="Lipzen A."/>
            <person name="Pangilinan J."/>
            <person name="LaButti K."/>
            <person name="Hainaut M."/>
            <person name="Henrissat B."/>
            <person name="Grigoriev I.V."/>
            <person name="Spatafora J.W."/>
            <person name="Aime M.C."/>
        </authorList>
    </citation>
    <scope>NUCLEOTIDE SEQUENCE [LARGE SCALE GENOMIC DNA]</scope>
    <source>
        <strain evidence="15">MCA 4198</strain>
    </source>
</reference>
<dbReference type="Pfam" id="PF08271">
    <property type="entry name" value="Zn_Ribbon_TF"/>
    <property type="match status" value="1"/>
</dbReference>
<dbReference type="GO" id="GO:0006384">
    <property type="term" value="P:transcription initiation at RNA polymerase III promoter"/>
    <property type="evidence" value="ECO:0007669"/>
    <property type="project" value="UniProtKB-ARBA"/>
</dbReference>
<evidence type="ECO:0000256" key="11">
    <source>
        <dbReference type="SAM" id="MobiDB-lite"/>
    </source>
</evidence>
<dbReference type="GO" id="GO:0005634">
    <property type="term" value="C:nucleus"/>
    <property type="evidence" value="ECO:0007669"/>
    <property type="project" value="UniProtKB-SubCell"/>
</dbReference>
<feature type="region of interest" description="Disordered" evidence="11">
    <location>
        <begin position="426"/>
        <end position="529"/>
    </location>
</feature>
<feature type="domain" description="Transcription factor TFIIB cyclin-like" evidence="12">
    <location>
        <begin position="126"/>
        <end position="177"/>
    </location>
</feature>
<protein>
    <recommendedName>
        <fullName evidence="10">B-related factor 1</fullName>
    </recommendedName>
</protein>
<sequence length="719" mass="79536">MICPHCNSSNIDYQDASAACIDCGIVLEESRIVSDVTFAENSAGGAVVQGSYVGNDQRGARTQGPGGFRSSGAGESREMTIAVARSAMRAIGTAKRVPMNTIERAGRMFSLALEGGTYKQDGSEPKNFVLGRKQEYTQASCLYLACRLDKTNHMLIDFADAIGVNVFILGRSYLRLVRCLGLTIPVIDPSIFISRFASLLEFGDETQRVATDATRLVARFNKDWITQGRRPAGICGACLLLAARMNHFRRSIAEIVQVVKIADVTLRKRLEDFKQTPSGKLTIDDFRNIWLEEENEPPAYYLARLPKKEEDDRKRAKGKGKMNEETKARRDKARKRAKFLAGKGRGEGNVRPDDEEQEDVDDEANDADEDDEDGDAADEDEKRRQRRLKLKEGDEALMLDPRLEALADEATEEEIARALQEEAARRLDADLTEEERARVERAKAGLVGDTPSSSRPRPDLEEQKSILQQAAAAPALKSSQPGPSTLDHEDPSTMPRTSPLTRPIKEPTPTPPPPQGSEAGAAAAEEDALLGLDEAELDAFILTEEEAKIKERVWVEFNRDYLEKSLEKQLKLEADIKNGIVPKSGSRRSGSAVKRSNSAKPGATGSRGSAAAENAKMMMSRKKNFSRKLNYDVINSLFDDDVKKQPGKGEDKKRKRRSGRETEDESEGGRATTDGEGEAETEGEGELTEAESVPEWKRQMNTLMGNVEEEQYGDDYDEY</sequence>
<dbReference type="SUPFAM" id="SSF57783">
    <property type="entry name" value="Zinc beta-ribbon"/>
    <property type="match status" value="1"/>
</dbReference>
<dbReference type="PANTHER" id="PTHR11618:SF4">
    <property type="entry name" value="TRANSCRIPTION FACTOR IIIB 90 KDA SUBUNIT"/>
    <property type="match status" value="1"/>
</dbReference>
<feature type="region of interest" description="Disordered" evidence="11">
    <location>
        <begin position="302"/>
        <end position="400"/>
    </location>
</feature>
<keyword evidence="9" id="KW-0539">Nucleus</keyword>
<dbReference type="InterPro" id="IPR013150">
    <property type="entry name" value="TFIIB_cyclin"/>
</dbReference>
<evidence type="ECO:0000313" key="15">
    <source>
        <dbReference type="EMBL" id="PWN88630.1"/>
    </source>
</evidence>
<dbReference type="GO" id="GO:0000995">
    <property type="term" value="F:RNA polymerase III general transcription initiation factor activity"/>
    <property type="evidence" value="ECO:0007669"/>
    <property type="project" value="TreeGrafter"/>
</dbReference>
<evidence type="ECO:0000256" key="2">
    <source>
        <dbReference type="ARBA" id="ARBA00010857"/>
    </source>
</evidence>
<dbReference type="OrthoDB" id="511529at2759"/>
<dbReference type="InterPro" id="IPR000812">
    <property type="entry name" value="TFIIB"/>
</dbReference>
<comment type="subcellular location">
    <subcellularLocation>
        <location evidence="1">Nucleus</location>
    </subcellularLocation>
</comment>
<feature type="compositionally biased region" description="Acidic residues" evidence="11">
    <location>
        <begin position="707"/>
        <end position="719"/>
    </location>
</feature>
<dbReference type="FunCoup" id="A0A316YGI0">
    <property type="interactions" value="141"/>
</dbReference>
<feature type="compositionally biased region" description="Acidic residues" evidence="11">
    <location>
        <begin position="675"/>
        <end position="689"/>
    </location>
</feature>
<evidence type="ECO:0000256" key="8">
    <source>
        <dbReference type="ARBA" id="ARBA00023163"/>
    </source>
</evidence>
<organism evidence="15 16">
    <name type="scientific">Acaromyces ingoldii</name>
    <dbReference type="NCBI Taxonomy" id="215250"/>
    <lineage>
        <taxon>Eukaryota</taxon>
        <taxon>Fungi</taxon>
        <taxon>Dikarya</taxon>
        <taxon>Basidiomycota</taxon>
        <taxon>Ustilaginomycotina</taxon>
        <taxon>Exobasidiomycetes</taxon>
        <taxon>Exobasidiales</taxon>
        <taxon>Cryptobasidiaceae</taxon>
        <taxon>Acaromyces</taxon>
    </lineage>
</organism>
<feature type="domain" description="TFIIB-type" evidence="14">
    <location>
        <begin position="1"/>
        <end position="40"/>
    </location>
</feature>
<dbReference type="InterPro" id="IPR011665">
    <property type="entry name" value="BRF1_TBP-bd_dom"/>
</dbReference>
<feature type="domain" description="Transcription factor TFIIB cyclin-like" evidence="12">
    <location>
        <begin position="185"/>
        <end position="275"/>
    </location>
</feature>
<comment type="similarity">
    <text evidence="2">Belongs to the TFIIB family.</text>
</comment>
<evidence type="ECO:0000313" key="16">
    <source>
        <dbReference type="Proteomes" id="UP000245768"/>
    </source>
</evidence>
<feature type="region of interest" description="Disordered" evidence="11">
    <location>
        <begin position="55"/>
        <end position="74"/>
    </location>
</feature>
<dbReference type="CDD" id="cd20554">
    <property type="entry name" value="CYCLIN_TFIIIB90_rpt2"/>
    <property type="match status" value="1"/>
</dbReference>
<evidence type="ECO:0000256" key="1">
    <source>
        <dbReference type="ARBA" id="ARBA00004123"/>
    </source>
</evidence>
<evidence type="ECO:0000256" key="10">
    <source>
        <dbReference type="ARBA" id="ARBA00031009"/>
    </source>
</evidence>
<evidence type="ECO:0000256" key="5">
    <source>
        <dbReference type="ARBA" id="ARBA00022833"/>
    </source>
</evidence>
<evidence type="ECO:0000256" key="6">
    <source>
        <dbReference type="ARBA" id="ARBA00023015"/>
    </source>
</evidence>
<dbReference type="InterPro" id="IPR013137">
    <property type="entry name" value="Znf_TFIIB"/>
</dbReference>
<keyword evidence="7" id="KW-0010">Activator</keyword>
<dbReference type="Pfam" id="PF07741">
    <property type="entry name" value="BRF1"/>
    <property type="match status" value="1"/>
</dbReference>
<dbReference type="FunFam" id="1.10.472.10:FF:000002">
    <property type="entry name" value="Transcription factor IIIB 90 kDa subunit"/>
    <property type="match status" value="1"/>
</dbReference>
<dbReference type="FunFam" id="1.10.472.10:FF:000007">
    <property type="entry name" value="Transcription factor IIIB 90 kDa subunit"/>
    <property type="match status" value="1"/>
</dbReference>
<evidence type="ECO:0000256" key="3">
    <source>
        <dbReference type="ARBA" id="ARBA00022723"/>
    </source>
</evidence>
<keyword evidence="4" id="KW-0863">Zinc-finger</keyword>
<feature type="compositionally biased region" description="Basic and acidic residues" evidence="11">
    <location>
        <begin position="640"/>
        <end position="652"/>
    </location>
</feature>
<feature type="compositionally biased region" description="Acidic residues" evidence="11">
    <location>
        <begin position="353"/>
        <end position="379"/>
    </location>
</feature>
<evidence type="ECO:0000256" key="9">
    <source>
        <dbReference type="ARBA" id="ARBA00023242"/>
    </source>
</evidence>
<dbReference type="RefSeq" id="XP_025375828.1">
    <property type="nucleotide sequence ID" value="XM_025518203.1"/>
</dbReference>
<feature type="compositionally biased region" description="Basic residues" evidence="11">
    <location>
        <begin position="329"/>
        <end position="338"/>
    </location>
</feature>